<dbReference type="PANTHER" id="PTHR46122:SF1">
    <property type="entry name" value="F-BOX DOMAIN-CONTAINING PROTEIN"/>
    <property type="match status" value="1"/>
</dbReference>
<dbReference type="eggNOG" id="KOG1072">
    <property type="taxonomic scope" value="Eukaryota"/>
</dbReference>
<dbReference type="SUPFAM" id="SSF117281">
    <property type="entry name" value="Kelch motif"/>
    <property type="match status" value="1"/>
</dbReference>
<dbReference type="InParanoid" id="D8QWV3"/>
<protein>
    <recommendedName>
        <fullName evidence="5">F-box domain-containing protein</fullName>
    </recommendedName>
</protein>
<dbReference type="PANTHER" id="PTHR46122">
    <property type="entry name" value="GALACTOSE OXIDASE/KELCH REPEAT PROTEIN-RELATED"/>
    <property type="match status" value="1"/>
</dbReference>
<dbReference type="CDD" id="cd22152">
    <property type="entry name" value="F-box_AtAFR-like"/>
    <property type="match status" value="1"/>
</dbReference>
<dbReference type="InterPro" id="IPR015915">
    <property type="entry name" value="Kelch-typ_b-propeller"/>
</dbReference>
<proteinExistence type="predicted"/>
<keyword evidence="4" id="KW-1185">Reference proteome</keyword>
<evidence type="ECO:0008006" key="5">
    <source>
        <dbReference type="Google" id="ProtNLM"/>
    </source>
</evidence>
<dbReference type="EMBL" id="GL377568">
    <property type="protein sequence ID" value="EFJ35301.1"/>
    <property type="molecule type" value="Genomic_DNA"/>
</dbReference>
<sequence>MEVDSGGNWLESDDGAGGGGELADSSLIPGLGDDVARLCLARLPRSCYGQFYTVSKRFCSLLRSGELYSTRRGLGISEQWVYLLNSGQSVWRAFCLVDGGRWRPLPPTPSDPCFNMCDKESLTAGTQLLVVGREINGHCIWGYDLLTDRWFRAPQMNTRRCLYASASCGTHAFVAGGIDSATQLELRAAERYDSSSGRWEALPDMIKPRKMCSGFYMDGKFYVIGGANAASAELTCGEEFDPDAGTWREIPGMCPARSDTTSNSPPLVAVVDNQLFSLDASSRKLKRYCKRSNSWRVIGDVPVKADSSSGWGMAFKAVDGQLLLIGGDRRDGDAIYAWKPCEEEGGAAVNWKFIAGLVPPGTFVFNCAVMSA</sequence>
<name>D8QWV3_SELML</name>
<dbReference type="OrthoDB" id="191037at2759"/>
<dbReference type="Gene3D" id="2.120.10.80">
    <property type="entry name" value="Kelch-type beta propeller"/>
    <property type="match status" value="1"/>
</dbReference>
<evidence type="ECO:0000313" key="4">
    <source>
        <dbReference type="Proteomes" id="UP000001514"/>
    </source>
</evidence>
<dbReference type="OMA" id="VEMNIPR"/>
<dbReference type="FunCoup" id="D8QWV3">
    <property type="interactions" value="1491"/>
</dbReference>
<reference evidence="3 4" key="1">
    <citation type="journal article" date="2011" name="Science">
        <title>The Selaginella genome identifies genetic changes associated with the evolution of vascular plants.</title>
        <authorList>
            <person name="Banks J.A."/>
            <person name="Nishiyama T."/>
            <person name="Hasebe M."/>
            <person name="Bowman J.L."/>
            <person name="Gribskov M."/>
            <person name="dePamphilis C."/>
            <person name="Albert V.A."/>
            <person name="Aono N."/>
            <person name="Aoyama T."/>
            <person name="Ambrose B.A."/>
            <person name="Ashton N.W."/>
            <person name="Axtell M.J."/>
            <person name="Barker E."/>
            <person name="Barker M.S."/>
            <person name="Bennetzen J.L."/>
            <person name="Bonawitz N.D."/>
            <person name="Chapple C."/>
            <person name="Cheng C."/>
            <person name="Correa L.G."/>
            <person name="Dacre M."/>
            <person name="DeBarry J."/>
            <person name="Dreyer I."/>
            <person name="Elias M."/>
            <person name="Engstrom E.M."/>
            <person name="Estelle M."/>
            <person name="Feng L."/>
            <person name="Finet C."/>
            <person name="Floyd S.K."/>
            <person name="Frommer W.B."/>
            <person name="Fujita T."/>
            <person name="Gramzow L."/>
            <person name="Gutensohn M."/>
            <person name="Harholt J."/>
            <person name="Hattori M."/>
            <person name="Heyl A."/>
            <person name="Hirai T."/>
            <person name="Hiwatashi Y."/>
            <person name="Ishikawa M."/>
            <person name="Iwata M."/>
            <person name="Karol K.G."/>
            <person name="Koehler B."/>
            <person name="Kolukisaoglu U."/>
            <person name="Kubo M."/>
            <person name="Kurata T."/>
            <person name="Lalonde S."/>
            <person name="Li K."/>
            <person name="Li Y."/>
            <person name="Litt A."/>
            <person name="Lyons E."/>
            <person name="Manning G."/>
            <person name="Maruyama T."/>
            <person name="Michael T.P."/>
            <person name="Mikami K."/>
            <person name="Miyazaki S."/>
            <person name="Morinaga S."/>
            <person name="Murata T."/>
            <person name="Mueller-Roeber B."/>
            <person name="Nelson D.R."/>
            <person name="Obara M."/>
            <person name="Oguri Y."/>
            <person name="Olmstead R.G."/>
            <person name="Onodera N."/>
            <person name="Petersen B.L."/>
            <person name="Pils B."/>
            <person name="Prigge M."/>
            <person name="Rensing S.A."/>
            <person name="Riano-Pachon D.M."/>
            <person name="Roberts A.W."/>
            <person name="Sato Y."/>
            <person name="Scheller H.V."/>
            <person name="Schulz B."/>
            <person name="Schulz C."/>
            <person name="Shakirov E.V."/>
            <person name="Shibagaki N."/>
            <person name="Shinohara N."/>
            <person name="Shippen D.E."/>
            <person name="Soerensen I."/>
            <person name="Sotooka R."/>
            <person name="Sugimoto N."/>
            <person name="Sugita M."/>
            <person name="Sumikawa N."/>
            <person name="Tanurdzic M."/>
            <person name="Theissen G."/>
            <person name="Ulvskov P."/>
            <person name="Wakazuki S."/>
            <person name="Weng J.K."/>
            <person name="Willats W.W."/>
            <person name="Wipf D."/>
            <person name="Wolf P.G."/>
            <person name="Yang L."/>
            <person name="Zimmer A.D."/>
            <person name="Zhu Q."/>
            <person name="Mitros T."/>
            <person name="Hellsten U."/>
            <person name="Loque D."/>
            <person name="Otillar R."/>
            <person name="Salamov A."/>
            <person name="Schmutz J."/>
            <person name="Shapiro H."/>
            <person name="Lindquist E."/>
            <person name="Lucas S."/>
            <person name="Rokhsar D."/>
            <person name="Grigoriev I.V."/>
        </authorList>
    </citation>
    <scope>NUCLEOTIDE SEQUENCE [LARGE SCALE GENOMIC DNA]</scope>
</reference>
<feature type="region of interest" description="Disordered" evidence="2">
    <location>
        <begin position="1"/>
        <end position="20"/>
    </location>
</feature>
<evidence type="ECO:0000256" key="2">
    <source>
        <dbReference type="SAM" id="MobiDB-lite"/>
    </source>
</evidence>
<dbReference type="InterPro" id="IPR052439">
    <property type="entry name" value="F-box/Kelch-repeat"/>
</dbReference>
<evidence type="ECO:0000313" key="3">
    <source>
        <dbReference type="EMBL" id="EFJ35301.1"/>
    </source>
</evidence>
<dbReference type="GO" id="GO:0005634">
    <property type="term" value="C:nucleus"/>
    <property type="evidence" value="ECO:0007669"/>
    <property type="project" value="UniProtKB-ARBA"/>
</dbReference>
<dbReference type="SMART" id="SM00612">
    <property type="entry name" value="Kelch"/>
    <property type="match status" value="3"/>
</dbReference>
<gene>
    <name evidence="3" type="ORF">SELMODRAFT_79476</name>
</gene>
<evidence type="ECO:0000256" key="1">
    <source>
        <dbReference type="ARBA" id="ARBA00022737"/>
    </source>
</evidence>
<dbReference type="Proteomes" id="UP000001514">
    <property type="component" value="Unassembled WGS sequence"/>
</dbReference>
<dbReference type="KEGG" id="smo:SELMODRAFT_79476"/>
<dbReference type="AlphaFoldDB" id="D8QWV3"/>
<keyword evidence="1" id="KW-0677">Repeat</keyword>
<dbReference type="InterPro" id="IPR006652">
    <property type="entry name" value="Kelch_1"/>
</dbReference>
<organism evidence="4">
    <name type="scientific">Selaginella moellendorffii</name>
    <name type="common">Spikemoss</name>
    <dbReference type="NCBI Taxonomy" id="88036"/>
    <lineage>
        <taxon>Eukaryota</taxon>
        <taxon>Viridiplantae</taxon>
        <taxon>Streptophyta</taxon>
        <taxon>Embryophyta</taxon>
        <taxon>Tracheophyta</taxon>
        <taxon>Lycopodiopsida</taxon>
        <taxon>Selaginellales</taxon>
        <taxon>Selaginellaceae</taxon>
        <taxon>Selaginella</taxon>
    </lineage>
</organism>
<accession>D8QWV3</accession>
<dbReference type="Pfam" id="PF01344">
    <property type="entry name" value="Kelch_1"/>
    <property type="match status" value="2"/>
</dbReference>
<dbReference type="Gramene" id="EFJ35301">
    <property type="protein sequence ID" value="EFJ35301"/>
    <property type="gene ID" value="SELMODRAFT_79476"/>
</dbReference>
<dbReference type="HOGENOM" id="CLU_028510_0_0_1"/>